<sequence>MSDRQCVLTKGKDQPYISDEYLLSCCGETCGYGCNGGWMGGAFDFEKTGIVSGGIYGSKNGCQPYSIPPNAYQDYNTPACKRTCIRGWKKSFQDSMYYGSGAYALKSEASAMQDIFENGPITSAFTVYNDFYYYKKGVYFHASGGQIGGHAIRILGWGEEDGNKYWLCANSWNTTFGIKGNHELMT</sequence>
<dbReference type="Proteomes" id="UP000270296">
    <property type="component" value="Unassembled WGS sequence"/>
</dbReference>
<reference evidence="3 4" key="2">
    <citation type="submission" date="2018-11" db="EMBL/GenBank/DDBJ databases">
        <authorList>
            <consortium name="Pathogen Informatics"/>
        </authorList>
    </citation>
    <scope>NUCLEOTIDE SEQUENCE [LARGE SCALE GENOMIC DNA]</scope>
</reference>
<gene>
    <name evidence="3" type="ORF">SBAD_LOCUS184</name>
</gene>
<dbReference type="InterPro" id="IPR000668">
    <property type="entry name" value="Peptidase_C1A_C"/>
</dbReference>
<dbReference type="InterPro" id="IPR038765">
    <property type="entry name" value="Papain-like_cys_pep_sf"/>
</dbReference>
<protein>
    <submittedName>
        <fullName evidence="5">Pept_C1 domain-containing protein</fullName>
    </submittedName>
</protein>
<evidence type="ECO:0000313" key="3">
    <source>
        <dbReference type="EMBL" id="VDO80467.1"/>
    </source>
</evidence>
<organism evidence="5">
    <name type="scientific">Soboliphyme baturini</name>
    <dbReference type="NCBI Taxonomy" id="241478"/>
    <lineage>
        <taxon>Eukaryota</taxon>
        <taxon>Metazoa</taxon>
        <taxon>Ecdysozoa</taxon>
        <taxon>Nematoda</taxon>
        <taxon>Enoplea</taxon>
        <taxon>Dorylaimia</taxon>
        <taxon>Dioctophymatida</taxon>
        <taxon>Dioctophymatoidea</taxon>
        <taxon>Soboliphymatidae</taxon>
        <taxon>Soboliphyme</taxon>
    </lineage>
</organism>
<dbReference type="SMART" id="SM00645">
    <property type="entry name" value="Pept_C1"/>
    <property type="match status" value="1"/>
</dbReference>
<dbReference type="EMBL" id="UZAM01000312">
    <property type="protein sequence ID" value="VDO80467.1"/>
    <property type="molecule type" value="Genomic_DNA"/>
</dbReference>
<dbReference type="InterPro" id="IPR013128">
    <property type="entry name" value="Peptidase_C1A"/>
</dbReference>
<evidence type="ECO:0000259" key="2">
    <source>
        <dbReference type="SMART" id="SM00645"/>
    </source>
</evidence>
<feature type="domain" description="Peptidase C1A papain C-terminal" evidence="2">
    <location>
        <begin position="1"/>
        <end position="182"/>
    </location>
</feature>
<evidence type="ECO:0000313" key="4">
    <source>
        <dbReference type="Proteomes" id="UP000270296"/>
    </source>
</evidence>
<dbReference type="WBParaSite" id="SBAD_0000019601-mRNA-1">
    <property type="protein sequence ID" value="SBAD_0000019601-mRNA-1"/>
    <property type="gene ID" value="SBAD_0000019601"/>
</dbReference>
<dbReference type="GO" id="GO:0006508">
    <property type="term" value="P:proteolysis"/>
    <property type="evidence" value="ECO:0007669"/>
    <property type="project" value="InterPro"/>
</dbReference>
<dbReference type="Gene3D" id="3.90.70.10">
    <property type="entry name" value="Cysteine proteinases"/>
    <property type="match status" value="1"/>
</dbReference>
<keyword evidence="4" id="KW-1185">Reference proteome</keyword>
<proteinExistence type="inferred from homology"/>
<reference evidence="5" key="1">
    <citation type="submission" date="2016-06" db="UniProtKB">
        <authorList>
            <consortium name="WormBaseParasite"/>
        </authorList>
    </citation>
    <scope>IDENTIFICATION</scope>
</reference>
<dbReference type="Pfam" id="PF00112">
    <property type="entry name" value="Peptidase_C1"/>
    <property type="match status" value="1"/>
</dbReference>
<evidence type="ECO:0000313" key="5">
    <source>
        <dbReference type="WBParaSite" id="SBAD_0000019601-mRNA-1"/>
    </source>
</evidence>
<accession>A0A183I990</accession>
<dbReference type="OrthoDB" id="640249at2759"/>
<name>A0A183I990_9BILA</name>
<dbReference type="GO" id="GO:0008234">
    <property type="term" value="F:cysteine-type peptidase activity"/>
    <property type="evidence" value="ECO:0007669"/>
    <property type="project" value="InterPro"/>
</dbReference>
<dbReference type="AlphaFoldDB" id="A0A183I990"/>
<dbReference type="InterPro" id="IPR025660">
    <property type="entry name" value="Pept_his_AS"/>
</dbReference>
<dbReference type="PROSITE" id="PS00639">
    <property type="entry name" value="THIOL_PROTEASE_HIS"/>
    <property type="match status" value="1"/>
</dbReference>
<dbReference type="SUPFAM" id="SSF54001">
    <property type="entry name" value="Cysteine proteinases"/>
    <property type="match status" value="1"/>
</dbReference>
<comment type="similarity">
    <text evidence="1">Belongs to the peptidase C1 family.</text>
</comment>
<evidence type="ECO:0000256" key="1">
    <source>
        <dbReference type="ARBA" id="ARBA00008455"/>
    </source>
</evidence>
<dbReference type="PANTHER" id="PTHR12411">
    <property type="entry name" value="CYSTEINE PROTEASE FAMILY C1-RELATED"/>
    <property type="match status" value="1"/>
</dbReference>